<name>A0ABT1IGV8_9PSEU</name>
<proteinExistence type="predicted"/>
<gene>
    <name evidence="1" type="ORF">LV75_004318</name>
</gene>
<dbReference type="Proteomes" id="UP001205185">
    <property type="component" value="Unassembled WGS sequence"/>
</dbReference>
<dbReference type="EMBL" id="JAMTCO010000010">
    <property type="protein sequence ID" value="MCP2271804.1"/>
    <property type="molecule type" value="Genomic_DNA"/>
</dbReference>
<keyword evidence="2" id="KW-1185">Reference proteome</keyword>
<sequence>MLPMTRPPQVRFLRSAPTMAYPSGRLLAHQPTTLHVLAPDGWIHLGHTPPAGAVWITQEAAEQWCHDAGLPADTLATLPAP</sequence>
<comment type="caution">
    <text evidence="1">The sequence shown here is derived from an EMBL/GenBank/DDBJ whole genome shotgun (WGS) entry which is preliminary data.</text>
</comment>
<protein>
    <submittedName>
        <fullName evidence="1">Uncharacterized protein</fullName>
    </submittedName>
</protein>
<organism evidence="1 2">
    <name type="scientific">Actinokineospora diospyrosa</name>
    <dbReference type="NCBI Taxonomy" id="103728"/>
    <lineage>
        <taxon>Bacteria</taxon>
        <taxon>Bacillati</taxon>
        <taxon>Actinomycetota</taxon>
        <taxon>Actinomycetes</taxon>
        <taxon>Pseudonocardiales</taxon>
        <taxon>Pseudonocardiaceae</taxon>
        <taxon>Actinokineospora</taxon>
    </lineage>
</organism>
<evidence type="ECO:0000313" key="1">
    <source>
        <dbReference type="EMBL" id="MCP2271804.1"/>
    </source>
</evidence>
<evidence type="ECO:0000313" key="2">
    <source>
        <dbReference type="Proteomes" id="UP001205185"/>
    </source>
</evidence>
<accession>A0ABT1IGV8</accession>
<reference evidence="1 2" key="1">
    <citation type="submission" date="2022-06" db="EMBL/GenBank/DDBJ databases">
        <title>Genomic Encyclopedia of Archaeal and Bacterial Type Strains, Phase II (KMG-II): from individual species to whole genera.</title>
        <authorList>
            <person name="Goeker M."/>
        </authorList>
    </citation>
    <scope>NUCLEOTIDE SEQUENCE [LARGE SCALE GENOMIC DNA]</scope>
    <source>
        <strain evidence="1 2">DSM 44255</strain>
    </source>
</reference>